<keyword evidence="1" id="KW-1133">Transmembrane helix</keyword>
<protein>
    <submittedName>
        <fullName evidence="2">Uncharacterized protein</fullName>
    </submittedName>
</protein>
<dbReference type="AlphaFoldDB" id="A0A1I1JH51"/>
<name>A0A1I1JH51_9ACTN</name>
<dbReference type="STRING" id="910347.SAMN05421773_103413"/>
<dbReference type="OrthoDB" id="4220315at2"/>
<evidence type="ECO:0000256" key="1">
    <source>
        <dbReference type="SAM" id="Phobius"/>
    </source>
</evidence>
<dbReference type="RefSeq" id="WP_093838201.1">
    <property type="nucleotide sequence ID" value="NZ_FOLM01000003.1"/>
</dbReference>
<sequence>MTPGPDRRWAELAREQEFLQLAEVRRQAEGWRNGLAGTTALLTVLVFVKGRDNLADLSPGGRVTAMVLLGAGFLCLLCGTLTAVRACYGRPGESVYLGGQALRRWTEREVARAGRLVITATVLSVAGVLCVAAAVGVAWSTTQDTGVPPEGGAARIAGR</sequence>
<keyword evidence="3" id="KW-1185">Reference proteome</keyword>
<keyword evidence="1" id="KW-0812">Transmembrane</keyword>
<feature type="transmembrane region" description="Helical" evidence="1">
    <location>
        <begin position="113"/>
        <end position="139"/>
    </location>
</feature>
<organism evidence="2 3">
    <name type="scientific">Streptomyces aidingensis</name>
    <dbReference type="NCBI Taxonomy" id="910347"/>
    <lineage>
        <taxon>Bacteria</taxon>
        <taxon>Bacillati</taxon>
        <taxon>Actinomycetota</taxon>
        <taxon>Actinomycetes</taxon>
        <taxon>Kitasatosporales</taxon>
        <taxon>Streptomycetaceae</taxon>
        <taxon>Streptomyces</taxon>
    </lineage>
</organism>
<gene>
    <name evidence="2" type="ORF">SAMN05421773_103413</name>
</gene>
<keyword evidence="1" id="KW-0472">Membrane</keyword>
<proteinExistence type="predicted"/>
<evidence type="ECO:0000313" key="3">
    <source>
        <dbReference type="Proteomes" id="UP000199207"/>
    </source>
</evidence>
<dbReference type="Proteomes" id="UP000199207">
    <property type="component" value="Unassembled WGS sequence"/>
</dbReference>
<feature type="transmembrane region" description="Helical" evidence="1">
    <location>
        <begin position="63"/>
        <end position="84"/>
    </location>
</feature>
<dbReference type="EMBL" id="FOLM01000003">
    <property type="protein sequence ID" value="SFC47675.1"/>
    <property type="molecule type" value="Genomic_DNA"/>
</dbReference>
<feature type="transmembrane region" description="Helical" evidence="1">
    <location>
        <begin position="30"/>
        <end position="48"/>
    </location>
</feature>
<reference evidence="2 3" key="1">
    <citation type="submission" date="2016-10" db="EMBL/GenBank/DDBJ databases">
        <authorList>
            <person name="de Groot N.N."/>
        </authorList>
    </citation>
    <scope>NUCLEOTIDE SEQUENCE [LARGE SCALE GENOMIC DNA]</scope>
    <source>
        <strain evidence="2 3">CGMCC 4.5739</strain>
    </source>
</reference>
<evidence type="ECO:0000313" key="2">
    <source>
        <dbReference type="EMBL" id="SFC47675.1"/>
    </source>
</evidence>
<accession>A0A1I1JH51</accession>